<gene>
    <name evidence="3" type="ORF">EDD60_10288</name>
</gene>
<sequence length="328" mass="38480">MKKYVLWFLLCLCFLFKIQDIHADETMKIVLDSQNQSHIVLSSSTHHIEIINQSTYDIQIKELTISTPITFSYQDYSHQSLDEINTLLKQQTLAPKQSFLITLDNSLNQEETLLIQWDEILVEGQVLEKKTNECVDKLKIDLWKDCDLLETAYSNEKGFYYLKVPSLLLTNQKFTISYNDFQESKQTISLPYSRQTLHQDLLLEPQKYQLIYDDQMNHTICEQYTPNQIISLINQDTFHKTGYHLIGWSDGYQDYALNATITMPRHDVQLHALWQKDTQQKRPSAKKMVKKTKMKQVKTEDETSILMLSLLLLMSLSIFIVLKVLKKK</sequence>
<evidence type="ECO:0000313" key="3">
    <source>
        <dbReference type="EMBL" id="TCW02125.1"/>
    </source>
</evidence>
<dbReference type="GeneID" id="98914331"/>
<evidence type="ECO:0000256" key="2">
    <source>
        <dbReference type="SAM" id="SignalP"/>
    </source>
</evidence>
<dbReference type="EMBL" id="SMCQ01000002">
    <property type="protein sequence ID" value="TCW02125.1"/>
    <property type="molecule type" value="Genomic_DNA"/>
</dbReference>
<name>A0A4R3ZAT4_9FIRM</name>
<evidence type="ECO:0000256" key="1">
    <source>
        <dbReference type="SAM" id="Phobius"/>
    </source>
</evidence>
<dbReference type="AlphaFoldDB" id="A0A4R3ZAT4"/>
<keyword evidence="1" id="KW-0472">Membrane</keyword>
<organism evidence="3 4">
    <name type="scientific">Longibaculum muris</name>
    <dbReference type="NCBI Taxonomy" id="1796628"/>
    <lineage>
        <taxon>Bacteria</taxon>
        <taxon>Bacillati</taxon>
        <taxon>Bacillota</taxon>
        <taxon>Erysipelotrichia</taxon>
        <taxon>Erysipelotrichales</taxon>
        <taxon>Coprobacillaceae</taxon>
        <taxon>Longibaculum</taxon>
    </lineage>
</organism>
<reference evidence="3 4" key="1">
    <citation type="submission" date="2019-03" db="EMBL/GenBank/DDBJ databases">
        <title>Genomic Encyclopedia of Type Strains, Phase IV (KMG-IV): sequencing the most valuable type-strain genomes for metagenomic binning, comparative biology and taxonomic classification.</title>
        <authorList>
            <person name="Goeker M."/>
        </authorList>
    </citation>
    <scope>NUCLEOTIDE SEQUENCE [LARGE SCALE GENOMIC DNA]</scope>
    <source>
        <strain evidence="3 4">DSM 29487</strain>
    </source>
</reference>
<keyword evidence="2" id="KW-0732">Signal</keyword>
<keyword evidence="4" id="KW-1185">Reference proteome</keyword>
<evidence type="ECO:0000313" key="4">
    <source>
        <dbReference type="Proteomes" id="UP000295515"/>
    </source>
</evidence>
<dbReference type="Proteomes" id="UP000295515">
    <property type="component" value="Unassembled WGS sequence"/>
</dbReference>
<feature type="transmembrane region" description="Helical" evidence="1">
    <location>
        <begin position="305"/>
        <end position="325"/>
    </location>
</feature>
<proteinExistence type="predicted"/>
<comment type="caution">
    <text evidence="3">The sequence shown here is derived from an EMBL/GenBank/DDBJ whole genome shotgun (WGS) entry which is preliminary data.</text>
</comment>
<keyword evidence="1" id="KW-0812">Transmembrane</keyword>
<feature type="chain" id="PRO_5020438153" evidence="2">
    <location>
        <begin position="24"/>
        <end position="328"/>
    </location>
</feature>
<feature type="signal peptide" evidence="2">
    <location>
        <begin position="1"/>
        <end position="23"/>
    </location>
</feature>
<keyword evidence="1" id="KW-1133">Transmembrane helix</keyword>
<accession>A0A4R3ZAT4</accession>
<dbReference type="RefSeq" id="WP_066446257.1">
    <property type="nucleotide sequence ID" value="NZ_JANKBF010000003.1"/>
</dbReference>
<protein>
    <submittedName>
        <fullName evidence="3">Uncharacterized protein</fullName>
    </submittedName>
</protein>